<feature type="domain" description="N,N-dimethylformamidase beta subunit-like C-terminal" evidence="4">
    <location>
        <begin position="71"/>
        <end position="472"/>
    </location>
</feature>
<dbReference type="Pfam" id="PF17957">
    <property type="entry name" value="Big_7"/>
    <property type="match status" value="1"/>
</dbReference>
<dbReference type="AlphaFoldDB" id="A0A7W7M901"/>
<dbReference type="InterPro" id="IPR014756">
    <property type="entry name" value="Ig_E-set"/>
</dbReference>
<feature type="domain" description="SbsA Ig-like" evidence="2">
    <location>
        <begin position="780"/>
        <end position="878"/>
    </location>
</feature>
<evidence type="ECO:0000256" key="1">
    <source>
        <dbReference type="ARBA" id="ARBA00022729"/>
    </source>
</evidence>
<keyword evidence="1" id="KW-0732">Signal</keyword>
<feature type="domain" description="DUF4082" evidence="3">
    <location>
        <begin position="623"/>
        <end position="769"/>
    </location>
</feature>
<evidence type="ECO:0000313" key="6">
    <source>
        <dbReference type="Proteomes" id="UP000546162"/>
    </source>
</evidence>
<dbReference type="Pfam" id="PF13313">
    <property type="entry name" value="DUF4082"/>
    <property type="match status" value="2"/>
</dbReference>
<dbReference type="Pfam" id="PF20254">
    <property type="entry name" value="DMFA2_C"/>
    <property type="match status" value="1"/>
</dbReference>
<dbReference type="RefSeq" id="WP_239176999.1">
    <property type="nucleotide sequence ID" value="NZ_BAABFG010000005.1"/>
</dbReference>
<dbReference type="EMBL" id="JACHNB010000001">
    <property type="protein sequence ID" value="MBB4741469.1"/>
    <property type="molecule type" value="Genomic_DNA"/>
</dbReference>
<organism evidence="5 6">
    <name type="scientific">Actinoplanes octamycinicus</name>
    <dbReference type="NCBI Taxonomy" id="135948"/>
    <lineage>
        <taxon>Bacteria</taxon>
        <taxon>Bacillati</taxon>
        <taxon>Actinomycetota</taxon>
        <taxon>Actinomycetes</taxon>
        <taxon>Micromonosporales</taxon>
        <taxon>Micromonosporaceae</taxon>
        <taxon>Actinoplanes</taxon>
    </lineage>
</organism>
<evidence type="ECO:0000313" key="5">
    <source>
        <dbReference type="EMBL" id="MBB4741469.1"/>
    </source>
</evidence>
<dbReference type="Proteomes" id="UP000546162">
    <property type="component" value="Unassembled WGS sequence"/>
</dbReference>
<reference evidence="5 6" key="1">
    <citation type="submission" date="2020-08" db="EMBL/GenBank/DDBJ databases">
        <title>Sequencing the genomes of 1000 actinobacteria strains.</title>
        <authorList>
            <person name="Klenk H.-P."/>
        </authorList>
    </citation>
    <scope>NUCLEOTIDE SEQUENCE [LARGE SCALE GENOMIC DNA]</scope>
    <source>
        <strain evidence="5 6">DSM 45809</strain>
    </source>
</reference>
<dbReference type="SUPFAM" id="SSF81296">
    <property type="entry name" value="E set domains"/>
    <property type="match status" value="1"/>
</dbReference>
<evidence type="ECO:0000259" key="3">
    <source>
        <dbReference type="Pfam" id="PF13313"/>
    </source>
</evidence>
<dbReference type="InterPro" id="IPR032812">
    <property type="entry name" value="SbsA_Ig"/>
</dbReference>
<evidence type="ECO:0000259" key="4">
    <source>
        <dbReference type="Pfam" id="PF20254"/>
    </source>
</evidence>
<sequence>MIALPGAVLAADDPCGVNSNPIVCENSKEGTPLEDWYGDAAWGDISGFTTKVSVQPGETLKLKVTSPTTFTVTFFRLGYYGGDGARKMPTSPTTTFPAKVQDACLKDPASGLVDCGNWTANVSWTVPSDAVSGVYLAMLDQGGGQGFMPYPFVVANDNSHSDILVQTSDQTWQAYNSWGGQNLYEGGGPAPDGRAYKVSYNRPLRIAGDNAILSSEYPMIQWLERNGYDASYASNIDVSTKPALLPKHKIYLSSGHDEYWDQGIWDNVKAARESGVNLAFFSGNEAFWRTRLEPSLAADGGANRTLVSYKMTKMAQTPPNGIADPSGQWTGTWQDPAGAGKGGNKPQNEITGTLFTVNGYRHDAITVSSQFKNLRLWRDTTIKNLGSGEVATFPVGTLGYEWDSDVENAARPPGAVQFSSTTLQITDGTLLLDEGNNYGNGVATHNIMMYRDESSGALVFGSGTVQWSWGLSTLHTGPASSEDPRMQQATANLLADMGALPKTLQSNLHAVSKSTDTAGPVVTVTAPAAGATVPVLGAVTINGTASDTAGQLGRVEVSTDGGTTWYAANGLANWTYTWTPVTQGAATIKVRAIDDSLNFGAVKTVNVTVGPQQCPCTTYKTSDVPAFADSRDASPNELGAKFQVSVPATVTGVRFYKAATNTGTHVGKLYTTSGKLLASGTFSNETASGWQTMTFSQPVTIAANTPYVVSYYTPSGHYSYSSAYFTAKGAGDGVVKQLQSGVAGPNGVYKYGTGGGFPNQTWGDTNYWVDVVVDTSTAVTTPPVVTVKSPAAGDAGVARNAAVTATFDHDVDPEKLAFTLKTGGTTVTAKVSYDDATRKATLRPDAALAANTQYTASVQATDVWGNAMTAPTTWSFTTGSGVTCPCTVFSPASTPDVESAGEANSLELGMRFTSDVDGYVTGVKFYKGDRNTGTHTGTLWTATGQELATGTFQNETASGWQTLQFATPVAIDKDTAYVVSYHTSVGFYSYSGGYFSQARSSYPLTGVADSSTGRNGLFKATANREFPTSSWNATNYWVDVIFSTTAS</sequence>
<dbReference type="InterPro" id="IPR025141">
    <property type="entry name" value="DUF4082"/>
</dbReference>
<dbReference type="Pfam" id="PF13205">
    <property type="entry name" value="Big_5"/>
    <property type="match status" value="1"/>
</dbReference>
<proteinExistence type="predicted"/>
<dbReference type="Gene3D" id="2.60.40.10">
    <property type="entry name" value="Immunoglobulins"/>
    <property type="match status" value="1"/>
</dbReference>
<evidence type="ECO:0008006" key="7">
    <source>
        <dbReference type="Google" id="ProtNLM"/>
    </source>
</evidence>
<feature type="domain" description="DUF4082" evidence="3">
    <location>
        <begin position="893"/>
        <end position="1038"/>
    </location>
</feature>
<name>A0A7W7M901_9ACTN</name>
<accession>A0A7W7M901</accession>
<dbReference type="InterPro" id="IPR046540">
    <property type="entry name" value="DMFA2_C"/>
</dbReference>
<evidence type="ECO:0000259" key="2">
    <source>
        <dbReference type="Pfam" id="PF13205"/>
    </source>
</evidence>
<dbReference type="InterPro" id="IPR014755">
    <property type="entry name" value="Cu-Rt/internalin_Ig-like"/>
</dbReference>
<comment type="caution">
    <text evidence="5">The sequence shown here is derived from an EMBL/GenBank/DDBJ whole genome shotgun (WGS) entry which is preliminary data.</text>
</comment>
<dbReference type="InterPro" id="IPR013783">
    <property type="entry name" value="Ig-like_fold"/>
</dbReference>
<gene>
    <name evidence="5" type="ORF">BJY16_004928</name>
</gene>
<keyword evidence="6" id="KW-1185">Reference proteome</keyword>
<dbReference type="GO" id="GO:0005975">
    <property type="term" value="P:carbohydrate metabolic process"/>
    <property type="evidence" value="ECO:0007669"/>
    <property type="project" value="UniProtKB-ARBA"/>
</dbReference>
<dbReference type="Gene3D" id="2.60.40.1220">
    <property type="match status" value="1"/>
</dbReference>
<protein>
    <recommendedName>
        <fullName evidence="7">Ig-like domain-containing protein</fullName>
    </recommendedName>
</protein>